<dbReference type="AlphaFoldDB" id="A0A9Q3E7C5"/>
<feature type="compositionally biased region" description="Polar residues" evidence="1">
    <location>
        <begin position="73"/>
        <end position="91"/>
    </location>
</feature>
<sequence>MAGYDLCDSFPRVNKEKVTGHYHPYAFKPRTGYASSSREKIDNEEDEKTSSTQRETNGEPRRENFIMQEEGTQENNEFTHPQISLSQSIPHQSEIRKQRHQA</sequence>
<evidence type="ECO:0000256" key="1">
    <source>
        <dbReference type="SAM" id="MobiDB-lite"/>
    </source>
</evidence>
<organism evidence="2 3">
    <name type="scientific">Austropuccinia psidii MF-1</name>
    <dbReference type="NCBI Taxonomy" id="1389203"/>
    <lineage>
        <taxon>Eukaryota</taxon>
        <taxon>Fungi</taxon>
        <taxon>Dikarya</taxon>
        <taxon>Basidiomycota</taxon>
        <taxon>Pucciniomycotina</taxon>
        <taxon>Pucciniomycetes</taxon>
        <taxon>Pucciniales</taxon>
        <taxon>Sphaerophragmiaceae</taxon>
        <taxon>Austropuccinia</taxon>
    </lineage>
</organism>
<dbReference type="EMBL" id="AVOT02025911">
    <property type="protein sequence ID" value="MBW0517410.1"/>
    <property type="molecule type" value="Genomic_DNA"/>
</dbReference>
<reference evidence="2" key="1">
    <citation type="submission" date="2021-03" db="EMBL/GenBank/DDBJ databases">
        <title>Draft genome sequence of rust myrtle Austropuccinia psidii MF-1, a brazilian biotype.</title>
        <authorList>
            <person name="Quecine M.C."/>
            <person name="Pachon D.M.R."/>
            <person name="Bonatelli M.L."/>
            <person name="Correr F.H."/>
            <person name="Franceschini L.M."/>
            <person name="Leite T.F."/>
            <person name="Margarido G.R.A."/>
            <person name="Almeida C.A."/>
            <person name="Ferrarezi J.A."/>
            <person name="Labate C.A."/>
        </authorList>
    </citation>
    <scope>NUCLEOTIDE SEQUENCE</scope>
    <source>
        <strain evidence="2">MF-1</strain>
    </source>
</reference>
<feature type="region of interest" description="Disordered" evidence="1">
    <location>
        <begin position="23"/>
        <end position="102"/>
    </location>
</feature>
<evidence type="ECO:0000313" key="2">
    <source>
        <dbReference type="EMBL" id="MBW0517410.1"/>
    </source>
</evidence>
<protein>
    <submittedName>
        <fullName evidence="2">Uncharacterized protein</fullName>
    </submittedName>
</protein>
<proteinExistence type="predicted"/>
<accession>A0A9Q3E7C5</accession>
<dbReference type="Proteomes" id="UP000765509">
    <property type="component" value="Unassembled WGS sequence"/>
</dbReference>
<name>A0A9Q3E7C5_9BASI</name>
<gene>
    <name evidence="2" type="ORF">O181_057125</name>
</gene>
<comment type="caution">
    <text evidence="2">The sequence shown here is derived from an EMBL/GenBank/DDBJ whole genome shotgun (WGS) entry which is preliminary data.</text>
</comment>
<keyword evidence="3" id="KW-1185">Reference proteome</keyword>
<evidence type="ECO:0000313" key="3">
    <source>
        <dbReference type="Proteomes" id="UP000765509"/>
    </source>
</evidence>